<dbReference type="Proteomes" id="UP001055072">
    <property type="component" value="Unassembled WGS sequence"/>
</dbReference>
<evidence type="ECO:0000313" key="2">
    <source>
        <dbReference type="Proteomes" id="UP001055072"/>
    </source>
</evidence>
<comment type="caution">
    <text evidence="1">The sequence shown here is derived from an EMBL/GenBank/DDBJ whole genome shotgun (WGS) entry which is preliminary data.</text>
</comment>
<keyword evidence="2" id="KW-1185">Reference proteome</keyword>
<evidence type="ECO:0000313" key="1">
    <source>
        <dbReference type="EMBL" id="KAI0085490.1"/>
    </source>
</evidence>
<gene>
    <name evidence="1" type="ORF">BDY19DRAFT_437304</name>
</gene>
<organism evidence="1 2">
    <name type="scientific">Irpex rosettiformis</name>
    <dbReference type="NCBI Taxonomy" id="378272"/>
    <lineage>
        <taxon>Eukaryota</taxon>
        <taxon>Fungi</taxon>
        <taxon>Dikarya</taxon>
        <taxon>Basidiomycota</taxon>
        <taxon>Agaricomycotina</taxon>
        <taxon>Agaricomycetes</taxon>
        <taxon>Polyporales</taxon>
        <taxon>Irpicaceae</taxon>
        <taxon>Irpex</taxon>
    </lineage>
</organism>
<protein>
    <submittedName>
        <fullName evidence="1">FAD/NAD(P)-binding domain-containing protein</fullName>
    </submittedName>
</protein>
<name>A0ACB8TTW6_9APHY</name>
<dbReference type="EMBL" id="MU274930">
    <property type="protein sequence ID" value="KAI0085490.1"/>
    <property type="molecule type" value="Genomic_DNA"/>
</dbReference>
<accession>A0ACB8TTW6</accession>
<reference evidence="1" key="1">
    <citation type="journal article" date="2021" name="Environ. Microbiol.">
        <title>Gene family expansions and transcriptome signatures uncover fungal adaptations to wood decay.</title>
        <authorList>
            <person name="Hage H."/>
            <person name="Miyauchi S."/>
            <person name="Viragh M."/>
            <person name="Drula E."/>
            <person name="Min B."/>
            <person name="Chaduli D."/>
            <person name="Navarro D."/>
            <person name="Favel A."/>
            <person name="Norest M."/>
            <person name="Lesage-Meessen L."/>
            <person name="Balint B."/>
            <person name="Merenyi Z."/>
            <person name="de Eugenio L."/>
            <person name="Morin E."/>
            <person name="Martinez A.T."/>
            <person name="Baldrian P."/>
            <person name="Stursova M."/>
            <person name="Martinez M.J."/>
            <person name="Novotny C."/>
            <person name="Magnuson J.K."/>
            <person name="Spatafora J.W."/>
            <person name="Maurice S."/>
            <person name="Pangilinan J."/>
            <person name="Andreopoulos W."/>
            <person name="LaButti K."/>
            <person name="Hundley H."/>
            <person name="Na H."/>
            <person name="Kuo A."/>
            <person name="Barry K."/>
            <person name="Lipzen A."/>
            <person name="Henrissat B."/>
            <person name="Riley R."/>
            <person name="Ahrendt S."/>
            <person name="Nagy L.G."/>
            <person name="Grigoriev I.V."/>
            <person name="Martin F."/>
            <person name="Rosso M.N."/>
        </authorList>
    </citation>
    <scope>NUCLEOTIDE SEQUENCE</scope>
    <source>
        <strain evidence="1">CBS 384.51</strain>
    </source>
</reference>
<proteinExistence type="predicted"/>
<sequence>MSSSSQPTPEHPSSTPPRQAAIRLHILIVGCGIGGLAAAYTLSRAGHKVTILESSSHIGEVGAGIQITPNVARLLARWGLPKERIGDPSETGGRAVRPSAVVLRRYECGSVVGETQWRWNVDREGTGDGEVKGEGYGGRKEWTYWHIHRADFHRLLVGLLNLRVQDSDSTRLDPPDARSETAQDDREVVALRLNSTVTDITISPTTQTATVTLSNGRTVTGDLVVGADGIKSVVQGIVLAGVGKVAKPPRPTGDAVYRAIIPTDVMLQDPELKPFVDRPEMTGWMGPKRHVMAYCIRAKKEYNIVLAHPDDGSVESWTAEGSADKMRSDFTDFEPRIRKMLSYVSSTLKWRLMDRDPLETWVHPSGRITLLGDACHPMLPYRAQGAAMAIEDAAVLGNLLSRITHISQLKPLLYAYETLRLPRATETQESSRLNQTIFHLEDGEEQRKRDDSMREAARQDKEREALEGQGEGSANQWADERKNEAQFGYDADQAADHWWAEVGEQEIGRLGDSANGQRLSRM</sequence>